<dbReference type="EMBL" id="KB206397">
    <property type="protein sequence ID" value="ELP92027.1"/>
    <property type="molecule type" value="Genomic_DNA"/>
</dbReference>
<dbReference type="VEuPathDB" id="AmoebaDB:EIN_291260"/>
<gene>
    <name evidence="1" type="ORF">EIN_291260</name>
</gene>
<accession>A0A0A1UAH5</accession>
<dbReference type="AlphaFoldDB" id="A0A0A1UAH5"/>
<sequence>MMSSSSSRLTPEKPRIESDFRNVRNYQVYQQAVCIALLNSYFEVSIIQPLKKAHVFEQIIRIEKLQKGEDVIFVEEFCKKRCRDRFLIDTKNNIPEKTAKRRTEANKVNEMQLLLMDLLGVFGFFFETKRVHGKKTTVKGEFVQRILFNGKVFLDKNNIYEIGKNINRKINVKLGNGEKCTLPVGFLEF</sequence>
<proteinExistence type="predicted"/>
<reference evidence="1 2" key="1">
    <citation type="submission" date="2012-10" db="EMBL/GenBank/DDBJ databases">
        <authorList>
            <person name="Zafar N."/>
            <person name="Inman J."/>
            <person name="Hall N."/>
            <person name="Lorenzi H."/>
            <person name="Caler E."/>
        </authorList>
    </citation>
    <scope>NUCLEOTIDE SEQUENCE [LARGE SCALE GENOMIC DNA]</scope>
    <source>
        <strain evidence="1 2">IP1</strain>
    </source>
</reference>
<name>A0A0A1UAH5_ENTIV</name>
<evidence type="ECO:0000313" key="2">
    <source>
        <dbReference type="Proteomes" id="UP000014680"/>
    </source>
</evidence>
<dbReference type="RefSeq" id="XP_004258798.1">
    <property type="nucleotide sequence ID" value="XM_004258750.1"/>
</dbReference>
<dbReference type="GeneID" id="14891014"/>
<dbReference type="Proteomes" id="UP000014680">
    <property type="component" value="Unassembled WGS sequence"/>
</dbReference>
<dbReference type="KEGG" id="eiv:EIN_291260"/>
<dbReference type="OrthoDB" id="27015at2759"/>
<organism evidence="1 2">
    <name type="scientific">Entamoeba invadens IP1</name>
    <dbReference type="NCBI Taxonomy" id="370355"/>
    <lineage>
        <taxon>Eukaryota</taxon>
        <taxon>Amoebozoa</taxon>
        <taxon>Evosea</taxon>
        <taxon>Archamoebae</taxon>
        <taxon>Mastigamoebida</taxon>
        <taxon>Entamoebidae</taxon>
        <taxon>Entamoeba</taxon>
    </lineage>
</organism>
<dbReference type="OMA" id="CDRRCKE"/>
<keyword evidence="2" id="KW-1185">Reference proteome</keyword>
<evidence type="ECO:0000313" key="1">
    <source>
        <dbReference type="EMBL" id="ELP92027.1"/>
    </source>
</evidence>
<protein>
    <submittedName>
        <fullName evidence="1">Uncharacterized protein</fullName>
    </submittedName>
</protein>